<evidence type="ECO:0000259" key="12">
    <source>
        <dbReference type="Pfam" id="PF00696"/>
    </source>
</evidence>
<evidence type="ECO:0000256" key="7">
    <source>
        <dbReference type="ARBA" id="ARBA00022840"/>
    </source>
</evidence>
<dbReference type="Gene3D" id="3.40.1160.10">
    <property type="entry name" value="Acetylglutamate kinase-like"/>
    <property type="match status" value="1"/>
</dbReference>
<gene>
    <name evidence="14" type="ORF">R4146_00900</name>
</gene>
<evidence type="ECO:0000256" key="4">
    <source>
        <dbReference type="ARBA" id="ARBA00022679"/>
    </source>
</evidence>
<dbReference type="CDD" id="cd04911">
    <property type="entry name" value="ACT_AKiii-YclM-BS_1"/>
    <property type="match status" value="1"/>
</dbReference>
<dbReference type="NCBIfam" id="NF006540">
    <property type="entry name" value="PRK09034.1"/>
    <property type="match status" value="1"/>
</dbReference>
<protein>
    <recommendedName>
        <fullName evidence="10">Aspartokinase</fullName>
        <ecNumber evidence="10">2.7.2.4</ecNumber>
    </recommendedName>
</protein>
<sequence length="474" mass="52426">MIECKLINVKIIRGVYPVTKIIKFGGSSLANGDQYQKVIDIINADPKRQVIVVSAPGKRFDGDIKVTDLLIQYANETVAGKDSSKTLATIIERYQQIADQFNVSADQFKQIADTLTNLPNQKYPNNEYLLAAFKAHGEKLNAELMAMVLNQLGVESRFVDPSEAGITVSDDDPNAATVLPETYENLGHFGYGKEKLVFPGFFGITKEGNIATFARGGSDITGSIIARGLNIPLYENFTDVSAIYAANPKIIDHPIAIKKMTYREMRELSYAGFSVFNDEAIIPAIEGKVTINVRNTNDPDAPGTLIVPEGGFQAEHPITGVASSNHFAALYLHRYLLNKEVGFTLKLLQIFYKYGISYEHMPSGIDDLTIIFDKNQLNQDKIKAMCNDIHDILHPDKLQWIDDYAIIMVVGEGMVDQTNALSKSIDPLAADNIKVNMINQGASQISIMIGTRKSDANRAVVDIYNQFFNQQEGE</sequence>
<comment type="pathway">
    <text evidence="11">Amino-acid biosynthesis; L-methionine biosynthesis via de novo pathway; L-homoserine from L-aspartate: step 1/3.</text>
</comment>
<evidence type="ECO:0000256" key="6">
    <source>
        <dbReference type="ARBA" id="ARBA00022777"/>
    </source>
</evidence>
<organism evidence="14 15">
    <name type="scientific">Nicoliella lavandulae</name>
    <dbReference type="NCBI Taxonomy" id="3082954"/>
    <lineage>
        <taxon>Bacteria</taxon>
        <taxon>Bacillati</taxon>
        <taxon>Bacillota</taxon>
        <taxon>Bacilli</taxon>
        <taxon>Lactobacillales</taxon>
        <taxon>Lactobacillaceae</taxon>
        <taxon>Nicoliella</taxon>
    </lineage>
</organism>
<keyword evidence="8" id="KW-0220">Diaminopimelate biosynthesis</keyword>
<keyword evidence="7" id="KW-0067">ATP-binding</keyword>
<evidence type="ECO:0000256" key="2">
    <source>
        <dbReference type="ARBA" id="ARBA00004766"/>
    </source>
</evidence>
<dbReference type="InterPro" id="IPR001341">
    <property type="entry name" value="Asp_kinase"/>
</dbReference>
<dbReference type="InterPro" id="IPR045865">
    <property type="entry name" value="ACT-like_dom_sf"/>
</dbReference>
<dbReference type="InterPro" id="IPR001048">
    <property type="entry name" value="Asp/Glu/Uridylate_kinase"/>
</dbReference>
<dbReference type="PROSITE" id="PS00324">
    <property type="entry name" value="ASPARTOKINASE"/>
    <property type="match status" value="1"/>
</dbReference>
<comment type="catalytic activity">
    <reaction evidence="9 10">
        <text>L-aspartate + ATP = 4-phospho-L-aspartate + ADP</text>
        <dbReference type="Rhea" id="RHEA:23776"/>
        <dbReference type="ChEBI" id="CHEBI:29991"/>
        <dbReference type="ChEBI" id="CHEBI:30616"/>
        <dbReference type="ChEBI" id="CHEBI:57535"/>
        <dbReference type="ChEBI" id="CHEBI:456216"/>
        <dbReference type="EC" id="2.7.2.4"/>
    </reaction>
</comment>
<dbReference type="EC" id="2.7.2.4" evidence="10"/>
<proteinExistence type="inferred from homology"/>
<dbReference type="PANTHER" id="PTHR21499">
    <property type="entry name" value="ASPARTATE KINASE"/>
    <property type="match status" value="1"/>
</dbReference>
<dbReference type="Proteomes" id="UP001370590">
    <property type="component" value="Unassembled WGS sequence"/>
</dbReference>
<evidence type="ECO:0000256" key="10">
    <source>
        <dbReference type="RuleBase" id="RU003448"/>
    </source>
</evidence>
<reference evidence="14 15" key="1">
    <citation type="submission" date="2023-10" db="EMBL/GenBank/DDBJ databases">
        <title>Nicoliella lavandulae sp. nov. isolated from Lavandula angustifolia flowers.</title>
        <authorList>
            <person name="Alcantara C."/>
            <person name="Zuniga M."/>
            <person name="Landete J.M."/>
            <person name="Monedero V."/>
        </authorList>
    </citation>
    <scope>NUCLEOTIDE SEQUENCE [LARGE SCALE GENOMIC DNA]</scope>
    <source>
        <strain evidence="14 15">Es01</strain>
    </source>
</reference>
<dbReference type="SUPFAM" id="SSF55021">
    <property type="entry name" value="ACT-like"/>
    <property type="match status" value="2"/>
</dbReference>
<keyword evidence="6 10" id="KW-0418">Kinase</keyword>
<dbReference type="GO" id="GO:0004072">
    <property type="term" value="F:aspartate kinase activity"/>
    <property type="evidence" value="ECO:0007669"/>
    <property type="project" value="UniProtKB-EC"/>
</dbReference>
<keyword evidence="15" id="KW-1185">Reference proteome</keyword>
<evidence type="ECO:0000256" key="9">
    <source>
        <dbReference type="ARBA" id="ARBA00047872"/>
    </source>
</evidence>
<dbReference type="InterPro" id="IPR035804">
    <property type="entry name" value="AKIII_YclM_N"/>
</dbReference>
<keyword evidence="4 10" id="KW-0808">Transferase</keyword>
<dbReference type="InterPro" id="IPR036393">
    <property type="entry name" value="AceGlu_kinase-like_sf"/>
</dbReference>
<comment type="function">
    <text evidence="1">Catalyzes the phosphorylation of the beta-carboxyl group of aspartic acid with ATP to yield 4-phospho-L-aspartate, which is involved in the branched biosynthetic pathway leading to the biosynthesis of amino acids threonine, isoleucine and methionine.</text>
</comment>
<feature type="domain" description="Aspartate/glutamate/uridylate kinase" evidence="12">
    <location>
        <begin position="20"/>
        <end position="295"/>
    </location>
</feature>
<dbReference type="SUPFAM" id="SSF53633">
    <property type="entry name" value="Carbamate kinase-like"/>
    <property type="match status" value="1"/>
</dbReference>
<accession>A0ABU8SIP6</accession>
<evidence type="ECO:0000256" key="1">
    <source>
        <dbReference type="ARBA" id="ARBA00003121"/>
    </source>
</evidence>
<evidence type="ECO:0000256" key="3">
    <source>
        <dbReference type="ARBA" id="ARBA00010122"/>
    </source>
</evidence>
<dbReference type="Pfam" id="PF22468">
    <property type="entry name" value="ACT_9"/>
    <property type="match status" value="1"/>
</dbReference>
<feature type="domain" description="Aspartokinase ACT" evidence="13">
    <location>
        <begin position="407"/>
        <end position="467"/>
    </location>
</feature>
<dbReference type="Gene3D" id="1.20.120.1320">
    <property type="entry name" value="Aspartokinase, catalytic domain"/>
    <property type="match status" value="1"/>
</dbReference>
<keyword evidence="5" id="KW-0547">Nucleotide-binding</keyword>
<dbReference type="InterPro" id="IPR018042">
    <property type="entry name" value="Aspartate_kinase_CS"/>
</dbReference>
<dbReference type="EMBL" id="JAWMWH010000001">
    <property type="protein sequence ID" value="MEJ6399746.1"/>
    <property type="molecule type" value="Genomic_DNA"/>
</dbReference>
<comment type="caution">
    <text evidence="14">The sequence shown here is derived from an EMBL/GenBank/DDBJ whole genome shotgun (WGS) entry which is preliminary data.</text>
</comment>
<evidence type="ECO:0000256" key="5">
    <source>
        <dbReference type="ARBA" id="ARBA00022741"/>
    </source>
</evidence>
<evidence type="ECO:0000256" key="11">
    <source>
        <dbReference type="RuleBase" id="RU004249"/>
    </source>
</evidence>
<dbReference type="PANTHER" id="PTHR21499:SF67">
    <property type="entry name" value="ASPARTOKINASE 3"/>
    <property type="match status" value="1"/>
</dbReference>
<comment type="similarity">
    <text evidence="3 10">Belongs to the aspartokinase family.</text>
</comment>
<evidence type="ECO:0000313" key="14">
    <source>
        <dbReference type="EMBL" id="MEJ6399746.1"/>
    </source>
</evidence>
<dbReference type="InterPro" id="IPR042199">
    <property type="entry name" value="AsparK_Bifunc_asparK/hSer_DH"/>
</dbReference>
<keyword evidence="11" id="KW-0028">Amino-acid biosynthesis</keyword>
<dbReference type="Gene3D" id="3.30.2130.10">
    <property type="entry name" value="VC0802-like"/>
    <property type="match status" value="1"/>
</dbReference>
<evidence type="ECO:0000256" key="8">
    <source>
        <dbReference type="ARBA" id="ARBA00022915"/>
    </source>
</evidence>
<evidence type="ECO:0000313" key="15">
    <source>
        <dbReference type="Proteomes" id="UP001370590"/>
    </source>
</evidence>
<dbReference type="CDD" id="cd04245">
    <property type="entry name" value="AAK_AKiii-YclM-BS"/>
    <property type="match status" value="1"/>
</dbReference>
<comment type="pathway">
    <text evidence="2 11">Amino-acid biosynthesis; L-lysine biosynthesis via DAP pathway; (S)-tetrahydrodipicolinate from L-aspartate: step 1/4.</text>
</comment>
<dbReference type="Pfam" id="PF00696">
    <property type="entry name" value="AA_kinase"/>
    <property type="match status" value="1"/>
</dbReference>
<comment type="pathway">
    <text evidence="11">Amino-acid biosynthesis; L-threonine biosynthesis; L-threonine from L-aspartate: step 1/5.</text>
</comment>
<dbReference type="InterPro" id="IPR054352">
    <property type="entry name" value="ACT_Aspartokinase"/>
</dbReference>
<name>A0ABU8SIP6_9LACO</name>
<dbReference type="NCBIfam" id="TIGR00657">
    <property type="entry name" value="asp_kinases"/>
    <property type="match status" value="1"/>
</dbReference>
<evidence type="ECO:0000259" key="13">
    <source>
        <dbReference type="Pfam" id="PF22468"/>
    </source>
</evidence>